<reference evidence="5 6" key="1">
    <citation type="journal article" date="2019" name="Sci. Rep.">
        <title>A high-quality genome of Eragrostis curvula grass provides insights into Poaceae evolution and supports new strategies to enhance forage quality.</title>
        <authorList>
            <person name="Carballo J."/>
            <person name="Santos B.A.C.M."/>
            <person name="Zappacosta D."/>
            <person name="Garbus I."/>
            <person name="Selva J.P."/>
            <person name="Gallo C.A."/>
            <person name="Diaz A."/>
            <person name="Albertini E."/>
            <person name="Caccamo M."/>
            <person name="Echenique V."/>
        </authorList>
    </citation>
    <scope>NUCLEOTIDE SEQUENCE [LARGE SCALE GENOMIC DNA]</scope>
    <source>
        <strain evidence="6">cv. Victoria</strain>
        <tissue evidence="5">Leaf</tissue>
    </source>
</reference>
<feature type="region of interest" description="Disordered" evidence="3">
    <location>
        <begin position="146"/>
        <end position="170"/>
    </location>
</feature>
<feature type="domain" description="BTB" evidence="4">
    <location>
        <begin position="191"/>
        <end position="258"/>
    </location>
</feature>
<organism evidence="5 6">
    <name type="scientific">Eragrostis curvula</name>
    <name type="common">weeping love grass</name>
    <dbReference type="NCBI Taxonomy" id="38414"/>
    <lineage>
        <taxon>Eukaryota</taxon>
        <taxon>Viridiplantae</taxon>
        <taxon>Streptophyta</taxon>
        <taxon>Embryophyta</taxon>
        <taxon>Tracheophyta</taxon>
        <taxon>Spermatophyta</taxon>
        <taxon>Magnoliopsida</taxon>
        <taxon>Liliopsida</taxon>
        <taxon>Poales</taxon>
        <taxon>Poaceae</taxon>
        <taxon>PACMAD clade</taxon>
        <taxon>Chloridoideae</taxon>
        <taxon>Eragrostideae</taxon>
        <taxon>Eragrostidinae</taxon>
        <taxon>Eragrostis</taxon>
    </lineage>
</organism>
<feature type="compositionally biased region" description="Low complexity" evidence="3">
    <location>
        <begin position="443"/>
        <end position="457"/>
    </location>
</feature>
<evidence type="ECO:0000256" key="1">
    <source>
        <dbReference type="ARBA" id="ARBA00004906"/>
    </source>
</evidence>
<sequence length="649" mass="69620">MPSSAPKELTNPPPRSLRTLTASGPTPSSPAATRGASATTPTGGSPATPTPAASVYLWMDDASAGAGALVAGNVRVEECKFMLHEVGGGPPRCVSSPTLAGVFVKPQTGLGLPRFPALEDQDEWKSLIKHDRFTIRCDFAVVPPSSHLPSTSAKAMAPPPSAPPEPHATALPSGSGLLADLGSLLETKEGADVDFEVCGELFAAHKLVRAARSPVFKADFFGPAKEESTSYIRIGEMNPEAFKALLHYMYTDTLPETMPLNSREEGAVLAEGLLSAADRYELKELKLIIEDKMCKNIDVSTVLLMLALAEQHQCGKLKKMCLELVASNKNTRATMALDDVERLARSHPSIVKEVITKILDVREREAVENVDWVSFSIEATATTPEPPPRRLLLAPPPFPRACASLVVKKDDDLDEEGAFARASCSAQASSHRQPLLLLPGAEASPAASIPPERASPAPSIPPEQARPAAASIPPELASMPRRFGGGGARRAPPPLPRRFQPSSSSSGVDSSFSDDDESRPAPSKPEHRDPLLWRELAQPRRCQPALLASPRRGGRRPVRGAQPHGALLGHARRRGGSRRHGFTAASLLGLPRRGSSLGPCAAAPFPRRGQAAKSVWGERRVEQRLQQEEEEKDAVQQEEGQLVQIRRRI</sequence>
<dbReference type="InterPro" id="IPR045005">
    <property type="entry name" value="BPM1-6"/>
</dbReference>
<accession>A0A5J9VZC9</accession>
<evidence type="ECO:0000256" key="2">
    <source>
        <dbReference type="ARBA" id="ARBA00010846"/>
    </source>
</evidence>
<dbReference type="Pfam" id="PF24570">
    <property type="entry name" value="BACK_BPM_SPOP"/>
    <property type="match status" value="1"/>
</dbReference>
<protein>
    <recommendedName>
        <fullName evidence="4">BTB domain-containing protein</fullName>
    </recommendedName>
</protein>
<dbReference type="Gramene" id="TVU41001">
    <property type="protein sequence ID" value="TVU41001"/>
    <property type="gene ID" value="EJB05_14489"/>
</dbReference>
<dbReference type="Pfam" id="PF00651">
    <property type="entry name" value="BTB"/>
    <property type="match status" value="1"/>
</dbReference>
<dbReference type="Gene3D" id="3.30.710.10">
    <property type="entry name" value="Potassium Channel Kv1.1, Chain A"/>
    <property type="match status" value="1"/>
</dbReference>
<feature type="non-terminal residue" evidence="5">
    <location>
        <position position="1"/>
    </location>
</feature>
<dbReference type="SMART" id="SM00225">
    <property type="entry name" value="BTB"/>
    <property type="match status" value="1"/>
</dbReference>
<dbReference type="AlphaFoldDB" id="A0A5J9VZC9"/>
<proteinExistence type="inferred from homology"/>
<evidence type="ECO:0000259" key="4">
    <source>
        <dbReference type="PROSITE" id="PS50097"/>
    </source>
</evidence>
<dbReference type="Gene3D" id="1.25.40.420">
    <property type="match status" value="1"/>
</dbReference>
<feature type="region of interest" description="Disordered" evidence="3">
    <location>
        <begin position="443"/>
        <end position="579"/>
    </location>
</feature>
<dbReference type="GO" id="GO:0016567">
    <property type="term" value="P:protein ubiquitination"/>
    <property type="evidence" value="ECO:0007669"/>
    <property type="project" value="InterPro"/>
</dbReference>
<evidence type="ECO:0000313" key="5">
    <source>
        <dbReference type="EMBL" id="TVU41001.1"/>
    </source>
</evidence>
<feature type="compositionally biased region" description="Basic residues" evidence="3">
    <location>
        <begin position="570"/>
        <end position="579"/>
    </location>
</feature>
<dbReference type="PANTHER" id="PTHR26379:SF506">
    <property type="entry name" value="BTB DOMAIN-CONTAINING PROTEIN"/>
    <property type="match status" value="1"/>
</dbReference>
<name>A0A5J9VZC9_9POAL</name>
<comment type="caution">
    <text evidence="5">The sequence shown here is derived from an EMBL/GenBank/DDBJ whole genome shotgun (WGS) entry which is preliminary data.</text>
</comment>
<comment type="similarity">
    <text evidence="2">Belongs to the Tdpoz family.</text>
</comment>
<dbReference type="OrthoDB" id="685943at2759"/>
<dbReference type="InterPro" id="IPR000210">
    <property type="entry name" value="BTB/POZ_dom"/>
</dbReference>
<dbReference type="Proteomes" id="UP000324897">
    <property type="component" value="Chromosome 4"/>
</dbReference>
<feature type="compositionally biased region" description="Low complexity" evidence="3">
    <location>
        <begin position="25"/>
        <end position="48"/>
    </location>
</feature>
<dbReference type="InterPro" id="IPR056423">
    <property type="entry name" value="BACK_BPM_SPOP"/>
</dbReference>
<dbReference type="PROSITE" id="PS50097">
    <property type="entry name" value="BTB"/>
    <property type="match status" value="1"/>
</dbReference>
<keyword evidence="6" id="KW-1185">Reference proteome</keyword>
<feature type="compositionally biased region" description="Basic and acidic residues" evidence="3">
    <location>
        <begin position="616"/>
        <end position="627"/>
    </location>
</feature>
<comment type="pathway">
    <text evidence="1">Protein modification; protein ubiquitination.</text>
</comment>
<feature type="region of interest" description="Disordered" evidence="3">
    <location>
        <begin position="591"/>
        <end position="649"/>
    </location>
</feature>
<dbReference type="InterPro" id="IPR011333">
    <property type="entry name" value="SKP1/BTB/POZ_sf"/>
</dbReference>
<evidence type="ECO:0000256" key="3">
    <source>
        <dbReference type="SAM" id="MobiDB-lite"/>
    </source>
</evidence>
<gene>
    <name evidence="5" type="ORF">EJB05_14489</name>
</gene>
<evidence type="ECO:0000313" key="6">
    <source>
        <dbReference type="Proteomes" id="UP000324897"/>
    </source>
</evidence>
<dbReference type="EMBL" id="RWGY01000007">
    <property type="protein sequence ID" value="TVU41001.1"/>
    <property type="molecule type" value="Genomic_DNA"/>
</dbReference>
<feature type="compositionally biased region" description="Low complexity" evidence="3">
    <location>
        <begin position="497"/>
        <end position="511"/>
    </location>
</feature>
<feature type="compositionally biased region" description="Pro residues" evidence="3">
    <location>
        <begin position="157"/>
        <end position="166"/>
    </location>
</feature>
<dbReference type="PANTHER" id="PTHR26379">
    <property type="entry name" value="BTB/POZ AND MATH DOMAIN-CONTAINING PROTEIN 1"/>
    <property type="match status" value="1"/>
</dbReference>
<feature type="region of interest" description="Disordered" evidence="3">
    <location>
        <begin position="1"/>
        <end position="48"/>
    </location>
</feature>
<dbReference type="SUPFAM" id="SSF54695">
    <property type="entry name" value="POZ domain"/>
    <property type="match status" value="1"/>
</dbReference>